<dbReference type="Gene3D" id="3.30.420.10">
    <property type="entry name" value="Ribonuclease H-like superfamily/Ribonuclease H"/>
    <property type="match status" value="1"/>
</dbReference>
<dbReference type="InterPro" id="IPR036397">
    <property type="entry name" value="RNaseH_sf"/>
</dbReference>
<evidence type="ECO:0000313" key="4">
    <source>
        <dbReference type="Proteomes" id="UP000299580"/>
    </source>
</evidence>
<dbReference type="OrthoDB" id="256590at2"/>
<evidence type="ECO:0000259" key="1">
    <source>
        <dbReference type="Pfam" id="PF16473"/>
    </source>
</evidence>
<dbReference type="InterPro" id="IPR012337">
    <property type="entry name" value="RNaseH-like_sf"/>
</dbReference>
<protein>
    <submittedName>
        <fullName evidence="3">3'-5' exoribonuclease</fullName>
    </submittedName>
</protein>
<keyword evidence="4" id="KW-1185">Reference proteome</keyword>
<sequence>MNNVMIDLETVGKKPNAPIASIGAVFFNPAEYGLGEKFYCRVDFENHMKNGAVPDGDTIKWWLRQPSEARAELISDDALPIWDAVSQFSDWLTDNADELETLKVWAKGPSFDFVILKLAFECTDTDVPWKYWNERDVRAIEDIGREKNIGTHMFDGRKHHALDDAVNQAGLVTFIWNNLPYEKALPQKIGGYDWIDWNEISARGLLQTINEELLHPLGLAVFRDPETGVSAGALISNDGQWEYDKTLHKPLSDLVFSEVADFFAGLDQPGEPSSPAEMQRALLVRLEQVINARAPK</sequence>
<accession>A0A4P8QSJ2</accession>
<gene>
    <name evidence="3" type="ORF">EH207_16955</name>
</gene>
<dbReference type="Pfam" id="PF24187">
    <property type="entry name" value="DUF7415"/>
    <property type="match status" value="1"/>
</dbReference>
<dbReference type="Proteomes" id="UP000299580">
    <property type="component" value="Chromosome"/>
</dbReference>
<evidence type="ECO:0000259" key="2">
    <source>
        <dbReference type="Pfam" id="PF24187"/>
    </source>
</evidence>
<dbReference type="KEGG" id="brb:EH207_16955"/>
<name>A0A4P8QSJ2_9GAMM</name>
<feature type="domain" description="3'-5' exoribonuclease Rv2179c-like" evidence="1">
    <location>
        <begin position="2"/>
        <end position="176"/>
    </location>
</feature>
<dbReference type="AlphaFoldDB" id="A0A4P8QSJ2"/>
<dbReference type="SUPFAM" id="SSF53098">
    <property type="entry name" value="Ribonuclease H-like"/>
    <property type="match status" value="1"/>
</dbReference>
<dbReference type="GO" id="GO:0003676">
    <property type="term" value="F:nucleic acid binding"/>
    <property type="evidence" value="ECO:0007669"/>
    <property type="project" value="InterPro"/>
</dbReference>
<dbReference type="InterPro" id="IPR033390">
    <property type="entry name" value="Rv2179c-like"/>
</dbReference>
<evidence type="ECO:0000313" key="3">
    <source>
        <dbReference type="EMBL" id="QCR10038.1"/>
    </source>
</evidence>
<organism evidence="3 4">
    <name type="scientific">Brenneria rubrifaciens</name>
    <dbReference type="NCBI Taxonomy" id="55213"/>
    <lineage>
        <taxon>Bacteria</taxon>
        <taxon>Pseudomonadati</taxon>
        <taxon>Pseudomonadota</taxon>
        <taxon>Gammaproteobacteria</taxon>
        <taxon>Enterobacterales</taxon>
        <taxon>Pectobacteriaceae</taxon>
        <taxon>Brenneria</taxon>
    </lineage>
</organism>
<dbReference type="EMBL" id="CP034035">
    <property type="protein sequence ID" value="QCR10038.1"/>
    <property type="molecule type" value="Genomic_DNA"/>
</dbReference>
<dbReference type="Pfam" id="PF16473">
    <property type="entry name" value="Rv2179c-like"/>
    <property type="match status" value="1"/>
</dbReference>
<proteinExistence type="predicted"/>
<dbReference type="InterPro" id="IPR055838">
    <property type="entry name" value="DUF7415"/>
</dbReference>
<feature type="domain" description="DUF7415" evidence="2">
    <location>
        <begin position="195"/>
        <end position="235"/>
    </location>
</feature>
<reference evidence="3 4" key="1">
    <citation type="submission" date="2018-11" db="EMBL/GenBank/DDBJ databases">
        <title>Genome sequences of Brenneria nigrifluens and Brenneria rubrifaciens.</title>
        <authorList>
            <person name="Poret-Peterson A.T."/>
            <person name="McClean A.E."/>
            <person name="Kluepfel D.A."/>
        </authorList>
    </citation>
    <scope>NUCLEOTIDE SEQUENCE [LARGE SCALE GENOMIC DNA]</scope>
    <source>
        <strain evidence="3 4">6D370</strain>
    </source>
</reference>